<reference evidence="2 3" key="1">
    <citation type="journal article" date="2016" name="Nat. Commun.">
        <title>Thousands of microbial genomes shed light on interconnected biogeochemical processes in an aquifer system.</title>
        <authorList>
            <person name="Anantharaman K."/>
            <person name="Brown C.T."/>
            <person name="Hug L.A."/>
            <person name="Sharon I."/>
            <person name="Castelle C.J."/>
            <person name="Probst A.J."/>
            <person name="Thomas B.C."/>
            <person name="Singh A."/>
            <person name="Wilkins M.J."/>
            <person name="Karaoz U."/>
            <person name="Brodie E.L."/>
            <person name="Williams K.H."/>
            <person name="Hubbard S.S."/>
            <person name="Banfield J.F."/>
        </authorList>
    </citation>
    <scope>NUCLEOTIDE SEQUENCE [LARGE SCALE GENOMIC DNA]</scope>
</reference>
<comment type="caution">
    <text evidence="2">The sequence shown here is derived from an EMBL/GenBank/DDBJ whole genome shotgun (WGS) entry which is preliminary data.</text>
</comment>
<evidence type="ECO:0000256" key="1">
    <source>
        <dbReference type="SAM" id="MobiDB-lite"/>
    </source>
</evidence>
<organism evidence="2 3">
    <name type="scientific">Candidatus Adlerbacteria bacterium RIFCSPLOWO2_01_FULL_54_21b</name>
    <dbReference type="NCBI Taxonomy" id="1797245"/>
    <lineage>
        <taxon>Bacteria</taxon>
        <taxon>Candidatus Adleribacteriota</taxon>
    </lineage>
</organism>
<protein>
    <submittedName>
        <fullName evidence="2">Uncharacterized protein</fullName>
    </submittedName>
</protein>
<dbReference type="EMBL" id="MEWZ01000029">
    <property type="protein sequence ID" value="OGC86182.1"/>
    <property type="molecule type" value="Genomic_DNA"/>
</dbReference>
<evidence type="ECO:0000313" key="3">
    <source>
        <dbReference type="Proteomes" id="UP000178585"/>
    </source>
</evidence>
<evidence type="ECO:0000313" key="2">
    <source>
        <dbReference type="EMBL" id="OGC86182.1"/>
    </source>
</evidence>
<accession>A0A1F4XWV2</accession>
<dbReference type="AlphaFoldDB" id="A0A1F4XWV2"/>
<dbReference type="Proteomes" id="UP000178585">
    <property type="component" value="Unassembled WGS sequence"/>
</dbReference>
<dbReference type="STRING" id="1797245.A2949_02720"/>
<gene>
    <name evidence="2" type="ORF">A2949_02720</name>
</gene>
<proteinExistence type="predicted"/>
<feature type="region of interest" description="Disordered" evidence="1">
    <location>
        <begin position="1"/>
        <end position="29"/>
    </location>
</feature>
<sequence>MTPHSQKKPATPIHIPKLKGPPKQYQKDGHWIVKPGKTMVLLCTCGNRYIKTRPGQGVCLRCMFGHKK</sequence>
<name>A0A1F4XWV2_9BACT</name>